<feature type="compositionally biased region" description="Polar residues" evidence="1">
    <location>
        <begin position="570"/>
        <end position="583"/>
    </location>
</feature>
<accession>A0AA39IC42</accession>
<feature type="compositionally biased region" description="Basic residues" evidence="1">
    <location>
        <begin position="637"/>
        <end position="648"/>
    </location>
</feature>
<gene>
    <name evidence="3" type="ORF">EV421DRAFT_1965009</name>
</gene>
<dbReference type="SUPFAM" id="SSF52047">
    <property type="entry name" value="RNI-like"/>
    <property type="match status" value="1"/>
</dbReference>
<reference evidence="3" key="1">
    <citation type="submission" date="2023-06" db="EMBL/GenBank/DDBJ databases">
        <authorList>
            <consortium name="Lawrence Berkeley National Laboratory"/>
            <person name="Ahrendt S."/>
            <person name="Sahu N."/>
            <person name="Indic B."/>
            <person name="Wong-Bajracharya J."/>
            <person name="Merenyi Z."/>
            <person name="Ke H.-M."/>
            <person name="Monk M."/>
            <person name="Kocsube S."/>
            <person name="Drula E."/>
            <person name="Lipzen A."/>
            <person name="Balint B."/>
            <person name="Henrissat B."/>
            <person name="Andreopoulos B."/>
            <person name="Martin F.M."/>
            <person name="Harder C.B."/>
            <person name="Rigling D."/>
            <person name="Ford K.L."/>
            <person name="Foster G.D."/>
            <person name="Pangilinan J."/>
            <person name="Papanicolaou A."/>
            <person name="Barry K."/>
            <person name="LaButti K."/>
            <person name="Viragh M."/>
            <person name="Koriabine M."/>
            <person name="Yan M."/>
            <person name="Riley R."/>
            <person name="Champramary S."/>
            <person name="Plett K.L."/>
            <person name="Tsai I.J."/>
            <person name="Slot J."/>
            <person name="Sipos G."/>
            <person name="Plett J."/>
            <person name="Nagy L.G."/>
            <person name="Grigoriev I.V."/>
        </authorList>
    </citation>
    <scope>NUCLEOTIDE SEQUENCE</scope>
    <source>
        <strain evidence="3">FPL87.14</strain>
    </source>
</reference>
<dbReference type="Proteomes" id="UP001175226">
    <property type="component" value="Unassembled WGS sequence"/>
</dbReference>
<feature type="compositionally biased region" description="Polar residues" evidence="1">
    <location>
        <begin position="619"/>
        <end position="628"/>
    </location>
</feature>
<dbReference type="InterPro" id="IPR001810">
    <property type="entry name" value="F-box_dom"/>
</dbReference>
<dbReference type="AlphaFoldDB" id="A0AA39IC42"/>
<feature type="region of interest" description="Disordered" evidence="1">
    <location>
        <begin position="603"/>
        <end position="697"/>
    </location>
</feature>
<evidence type="ECO:0000256" key="1">
    <source>
        <dbReference type="SAM" id="MobiDB-lite"/>
    </source>
</evidence>
<dbReference type="PROSITE" id="PS50181">
    <property type="entry name" value="FBOX"/>
    <property type="match status" value="1"/>
</dbReference>
<evidence type="ECO:0000259" key="2">
    <source>
        <dbReference type="PROSITE" id="PS50181"/>
    </source>
</evidence>
<organism evidence="3 4">
    <name type="scientific">Armillaria borealis</name>
    <dbReference type="NCBI Taxonomy" id="47425"/>
    <lineage>
        <taxon>Eukaryota</taxon>
        <taxon>Fungi</taxon>
        <taxon>Dikarya</taxon>
        <taxon>Basidiomycota</taxon>
        <taxon>Agaricomycotina</taxon>
        <taxon>Agaricomycetes</taxon>
        <taxon>Agaricomycetidae</taxon>
        <taxon>Agaricales</taxon>
        <taxon>Marasmiineae</taxon>
        <taxon>Physalacriaceae</taxon>
        <taxon>Armillaria</taxon>
    </lineage>
</organism>
<name>A0AA39IC42_9AGAR</name>
<sequence length="734" mass="83687">MLLSLPNEILVKISFEADNRTRRRLRRTCKLLSVIATPLVFESLYIDLSRMRLRSAPIFLKSLDSGPKLAQYIRHLSLYLPKGFPRYPSRFTSESRIKKKEEKLDLLYALFLEAIPSMVSLRSLSWSSNANSCPSYATFMFERFGKLPLLSNLNIYGFDDWDIPWSHFRRIRDIIYWGPGGNKLITFLGHNPRIESIYAHVWDSSTVGEKSISLLFSSLPPGTRSSVKTLKIHGNMYNQLYRHEVPTLIPHLRHLESLDVLVPIPDEFWDRLREDQIYLASLSYSQHMVKSSLLSYLASYTGLCELSLTMWAQSTLDDFHVARLLPSIITINSWSLTKVHIEPDYSGPWCLNHPMLDALSFCDHLESLYVCVDKAGTRVDANRNVIDRVLEASVALWPNLWDLQIYAVSRSYGFEELPPERPTLRVSSVFATYSVKIHDRKRNIHAFKLKTTDSISFAPPLSIVLRIEQRWNNARVWDGQVLVGKQGRTGSSPTAPESDMVRFSAEDKGSHAGRTFAVITSNPESERKIQQNSTLYDSPTSAASVGARFSRISLNFPSPAPMLSPITPPRMTSSPVEMESGSSRRNAFIPNCLRSWFRSLGSGIPNRSHGPLRTRKSCDGTSELSPMKSSEDAPFPRLKRLLSHRHSHSLSVADEQSNEHIWHRNRKPPIRQSTTHHSLLSKRPNLTSPPSSRPSDVEDWVRVRGLAYPEDHIELYAYTASLHRRYAPVLPRPR</sequence>
<feature type="domain" description="F-box" evidence="2">
    <location>
        <begin position="1"/>
        <end position="44"/>
    </location>
</feature>
<protein>
    <recommendedName>
        <fullName evidence="2">F-box domain-containing protein</fullName>
    </recommendedName>
</protein>
<evidence type="ECO:0000313" key="4">
    <source>
        <dbReference type="Proteomes" id="UP001175226"/>
    </source>
</evidence>
<dbReference type="InterPro" id="IPR032675">
    <property type="entry name" value="LRR_dom_sf"/>
</dbReference>
<feature type="compositionally biased region" description="Polar residues" evidence="1">
    <location>
        <begin position="671"/>
        <end position="694"/>
    </location>
</feature>
<proteinExistence type="predicted"/>
<evidence type="ECO:0000313" key="3">
    <source>
        <dbReference type="EMBL" id="KAK0421672.1"/>
    </source>
</evidence>
<keyword evidence="4" id="KW-1185">Reference proteome</keyword>
<comment type="caution">
    <text evidence="3">The sequence shown here is derived from an EMBL/GenBank/DDBJ whole genome shotgun (WGS) entry which is preliminary data.</text>
</comment>
<feature type="compositionally biased region" description="Pro residues" evidence="1">
    <location>
        <begin position="558"/>
        <end position="568"/>
    </location>
</feature>
<dbReference type="Gene3D" id="3.80.10.10">
    <property type="entry name" value="Ribonuclease Inhibitor"/>
    <property type="match status" value="1"/>
</dbReference>
<feature type="region of interest" description="Disordered" evidence="1">
    <location>
        <begin position="558"/>
        <end position="583"/>
    </location>
</feature>
<dbReference type="EMBL" id="JAUEPT010000372">
    <property type="protein sequence ID" value="KAK0421672.1"/>
    <property type="molecule type" value="Genomic_DNA"/>
</dbReference>